<reference evidence="6 7" key="1">
    <citation type="submission" date="2016-04" db="EMBL/GenBank/DDBJ databases">
        <title>A degradative enzymes factory behind the ericoid mycorrhizal symbiosis.</title>
        <authorList>
            <consortium name="DOE Joint Genome Institute"/>
            <person name="Martino E."/>
            <person name="Morin E."/>
            <person name="Grelet G."/>
            <person name="Kuo A."/>
            <person name="Kohler A."/>
            <person name="Daghino S."/>
            <person name="Barry K."/>
            <person name="Choi C."/>
            <person name="Cichocki N."/>
            <person name="Clum A."/>
            <person name="Copeland A."/>
            <person name="Hainaut M."/>
            <person name="Haridas S."/>
            <person name="Labutti K."/>
            <person name="Lindquist E."/>
            <person name="Lipzen A."/>
            <person name="Khouja H.-R."/>
            <person name="Murat C."/>
            <person name="Ohm R."/>
            <person name="Olson A."/>
            <person name="Spatafora J."/>
            <person name="Veneault-Fourrey C."/>
            <person name="Henrissat B."/>
            <person name="Grigoriev I."/>
            <person name="Martin F."/>
            <person name="Perotto S."/>
        </authorList>
    </citation>
    <scope>NUCLEOTIDE SEQUENCE [LARGE SCALE GENOMIC DNA]</scope>
    <source>
        <strain evidence="6 7">E</strain>
    </source>
</reference>
<dbReference type="InterPro" id="IPR005828">
    <property type="entry name" value="MFS_sugar_transport-like"/>
</dbReference>
<dbReference type="EMBL" id="KZ613783">
    <property type="protein sequence ID" value="PMD63023.1"/>
    <property type="molecule type" value="Genomic_DNA"/>
</dbReference>
<evidence type="ECO:0000256" key="4">
    <source>
        <dbReference type="ARBA" id="ARBA00023136"/>
    </source>
</evidence>
<dbReference type="GeneID" id="36580217"/>
<dbReference type="Gene3D" id="1.20.1250.20">
    <property type="entry name" value="MFS general substrate transporter like domains"/>
    <property type="match status" value="1"/>
</dbReference>
<feature type="region of interest" description="Disordered" evidence="5">
    <location>
        <begin position="210"/>
        <end position="243"/>
    </location>
</feature>
<evidence type="ECO:0000313" key="7">
    <source>
        <dbReference type="Proteomes" id="UP000235371"/>
    </source>
</evidence>
<dbReference type="InterPro" id="IPR036259">
    <property type="entry name" value="MFS_trans_sf"/>
</dbReference>
<dbReference type="InParanoid" id="A0A2J6TJ46"/>
<gene>
    <name evidence="6" type="ORF">K444DRAFT_356253</name>
</gene>
<keyword evidence="7" id="KW-1185">Reference proteome</keyword>
<dbReference type="AlphaFoldDB" id="A0A2J6TJ46"/>
<accession>A0A2J6TJ46</accession>
<evidence type="ECO:0000256" key="1">
    <source>
        <dbReference type="ARBA" id="ARBA00004141"/>
    </source>
</evidence>
<dbReference type="InterPro" id="IPR050360">
    <property type="entry name" value="MFS_Sugar_Transporters"/>
</dbReference>
<dbReference type="RefSeq" id="XP_024739927.1">
    <property type="nucleotide sequence ID" value="XM_024872136.1"/>
</dbReference>
<dbReference type="GO" id="GO:0016020">
    <property type="term" value="C:membrane"/>
    <property type="evidence" value="ECO:0007669"/>
    <property type="project" value="UniProtKB-SubCell"/>
</dbReference>
<comment type="subcellular location">
    <subcellularLocation>
        <location evidence="1">Membrane</location>
        <topology evidence="1">Multi-pass membrane protein</topology>
    </subcellularLocation>
</comment>
<protein>
    <recommendedName>
        <fullName evidence="8">Major facilitator superfamily (MFS) profile domain-containing protein</fullName>
    </recommendedName>
</protein>
<keyword evidence="4" id="KW-0472">Membrane</keyword>
<evidence type="ECO:0000313" key="6">
    <source>
        <dbReference type="EMBL" id="PMD63023.1"/>
    </source>
</evidence>
<dbReference type="Proteomes" id="UP000235371">
    <property type="component" value="Unassembled WGS sequence"/>
</dbReference>
<evidence type="ECO:0000256" key="5">
    <source>
        <dbReference type="SAM" id="MobiDB-lite"/>
    </source>
</evidence>
<keyword evidence="3" id="KW-1133">Transmembrane helix</keyword>
<proteinExistence type="predicted"/>
<organism evidence="6 7">
    <name type="scientific">Hyaloscypha bicolor E</name>
    <dbReference type="NCBI Taxonomy" id="1095630"/>
    <lineage>
        <taxon>Eukaryota</taxon>
        <taxon>Fungi</taxon>
        <taxon>Dikarya</taxon>
        <taxon>Ascomycota</taxon>
        <taxon>Pezizomycotina</taxon>
        <taxon>Leotiomycetes</taxon>
        <taxon>Helotiales</taxon>
        <taxon>Hyaloscyphaceae</taxon>
        <taxon>Hyaloscypha</taxon>
        <taxon>Hyaloscypha bicolor</taxon>
    </lineage>
</organism>
<dbReference type="PANTHER" id="PTHR48022">
    <property type="entry name" value="PLASTIDIC GLUCOSE TRANSPORTER 4"/>
    <property type="match status" value="1"/>
</dbReference>
<dbReference type="Pfam" id="PF00083">
    <property type="entry name" value="Sugar_tr"/>
    <property type="match status" value="1"/>
</dbReference>
<dbReference type="PANTHER" id="PTHR48022:SF51">
    <property type="entry name" value="ALPHA-GLUCOSIDE TRANSPORTER, PUTATIVE (AFU_ORTHOLOGUE AFUA_6G11920)-RELATED"/>
    <property type="match status" value="1"/>
</dbReference>
<evidence type="ECO:0008006" key="8">
    <source>
        <dbReference type="Google" id="ProtNLM"/>
    </source>
</evidence>
<keyword evidence="2" id="KW-0812">Transmembrane</keyword>
<name>A0A2J6TJ46_9HELO</name>
<evidence type="ECO:0000256" key="2">
    <source>
        <dbReference type="ARBA" id="ARBA00022692"/>
    </source>
</evidence>
<dbReference type="OrthoDB" id="6612291at2759"/>
<dbReference type="GO" id="GO:0005351">
    <property type="term" value="F:carbohydrate:proton symporter activity"/>
    <property type="evidence" value="ECO:0007669"/>
    <property type="project" value="TreeGrafter"/>
</dbReference>
<evidence type="ECO:0000256" key="3">
    <source>
        <dbReference type="ARBA" id="ARBA00022989"/>
    </source>
</evidence>
<sequence length="263" mass="29106">MDVLVNVLQPHKLRILPIFQLSNGAISVPSFQNDLGYLFENQYITSYGWPIAFNTSSSICEFFGAIGSRYFADRLGKRMTLGIGWIVSIGRSSYRYLRHTNHTSSGKGKSSLLSRYSNIQLTIAAHQLPRPRRLSHNPSYSTEICPVQVRDLTTSGVQLFISIGQLTANLVLKGTRTPSSTLAYKIPFSLQFFFSQVLLLFLSFTQNHPGTSSVPTTNPSRSQHSLTWVTPPSSTLSGITKPSISKIGSRNQRHISIASKGPI</sequence>